<feature type="transmembrane region" description="Helical" evidence="11">
    <location>
        <begin position="20"/>
        <end position="43"/>
    </location>
</feature>
<evidence type="ECO:0000256" key="3">
    <source>
        <dbReference type="ARBA" id="ARBA00022448"/>
    </source>
</evidence>
<protein>
    <submittedName>
        <fullName evidence="13">Energy transducer TonB</fullName>
    </submittedName>
</protein>
<accession>A0ABT3TCM3</accession>
<comment type="caution">
    <text evidence="13">The sequence shown here is derived from an EMBL/GenBank/DDBJ whole genome shotgun (WGS) entry which is preliminary data.</text>
</comment>
<keyword evidence="3" id="KW-0813">Transport</keyword>
<dbReference type="NCBIfam" id="TIGR01352">
    <property type="entry name" value="tonB_Cterm"/>
    <property type="match status" value="1"/>
</dbReference>
<evidence type="ECO:0000256" key="1">
    <source>
        <dbReference type="ARBA" id="ARBA00004383"/>
    </source>
</evidence>
<dbReference type="InterPro" id="IPR006260">
    <property type="entry name" value="TonB/TolA_C"/>
</dbReference>
<proteinExistence type="inferred from homology"/>
<dbReference type="EMBL" id="SHNN01000001">
    <property type="protein sequence ID" value="MCX2980048.1"/>
    <property type="molecule type" value="Genomic_DNA"/>
</dbReference>
<keyword evidence="7" id="KW-0653">Protein transport</keyword>
<evidence type="ECO:0000256" key="8">
    <source>
        <dbReference type="ARBA" id="ARBA00022989"/>
    </source>
</evidence>
<dbReference type="InterPro" id="IPR051045">
    <property type="entry name" value="TonB-dependent_transducer"/>
</dbReference>
<evidence type="ECO:0000256" key="5">
    <source>
        <dbReference type="ARBA" id="ARBA00022519"/>
    </source>
</evidence>
<name>A0ABT3TCM3_9GAMM</name>
<dbReference type="SUPFAM" id="SSF74653">
    <property type="entry name" value="TolA/TonB C-terminal domain"/>
    <property type="match status" value="1"/>
</dbReference>
<evidence type="ECO:0000313" key="13">
    <source>
        <dbReference type="EMBL" id="MCX2980048.1"/>
    </source>
</evidence>
<evidence type="ECO:0000256" key="10">
    <source>
        <dbReference type="SAM" id="MobiDB-lite"/>
    </source>
</evidence>
<keyword evidence="14" id="KW-1185">Reference proteome</keyword>
<keyword evidence="6 11" id="KW-0812">Transmembrane</keyword>
<dbReference type="PROSITE" id="PS52015">
    <property type="entry name" value="TONB_CTD"/>
    <property type="match status" value="1"/>
</dbReference>
<evidence type="ECO:0000256" key="6">
    <source>
        <dbReference type="ARBA" id="ARBA00022692"/>
    </source>
</evidence>
<evidence type="ECO:0000256" key="7">
    <source>
        <dbReference type="ARBA" id="ARBA00022927"/>
    </source>
</evidence>
<evidence type="ECO:0000259" key="12">
    <source>
        <dbReference type="PROSITE" id="PS52015"/>
    </source>
</evidence>
<keyword evidence="4" id="KW-1003">Cell membrane</keyword>
<keyword evidence="9 11" id="KW-0472">Membrane</keyword>
<dbReference type="Gene3D" id="3.30.1150.10">
    <property type="match status" value="1"/>
</dbReference>
<keyword evidence="8 11" id="KW-1133">Transmembrane helix</keyword>
<dbReference type="Proteomes" id="UP001143362">
    <property type="component" value="Unassembled WGS sequence"/>
</dbReference>
<feature type="domain" description="TonB C-terminal" evidence="12">
    <location>
        <begin position="197"/>
        <end position="296"/>
    </location>
</feature>
<evidence type="ECO:0000256" key="9">
    <source>
        <dbReference type="ARBA" id="ARBA00023136"/>
    </source>
</evidence>
<dbReference type="PANTHER" id="PTHR33446">
    <property type="entry name" value="PROTEIN TONB-RELATED"/>
    <property type="match status" value="1"/>
</dbReference>
<feature type="region of interest" description="Disordered" evidence="10">
    <location>
        <begin position="105"/>
        <end position="152"/>
    </location>
</feature>
<organism evidence="13 14">
    <name type="scientific">Candidatus Litorirhabdus singularis</name>
    <dbReference type="NCBI Taxonomy" id="2518993"/>
    <lineage>
        <taxon>Bacteria</taxon>
        <taxon>Pseudomonadati</taxon>
        <taxon>Pseudomonadota</taxon>
        <taxon>Gammaproteobacteria</taxon>
        <taxon>Cellvibrionales</taxon>
        <taxon>Halieaceae</taxon>
        <taxon>Candidatus Litorirhabdus</taxon>
    </lineage>
</organism>
<gene>
    <name evidence="13" type="ORF">EYC98_04115</name>
</gene>
<evidence type="ECO:0000313" key="14">
    <source>
        <dbReference type="Proteomes" id="UP001143362"/>
    </source>
</evidence>
<evidence type="ECO:0000256" key="4">
    <source>
        <dbReference type="ARBA" id="ARBA00022475"/>
    </source>
</evidence>
<evidence type="ECO:0000256" key="11">
    <source>
        <dbReference type="SAM" id="Phobius"/>
    </source>
</evidence>
<sequence>MALGRPRVATLSNPSTGSEALGFFAFLALSLHVIVILGVGFAASDQAPVSPQLEVTLARYQSSQAPDDARFIAQANQEGSGTLAEQAEITTRRLADFSDNQIQQTSASARLKPESKQEELTVTTTGAADASIWRKPEEAEPEPLDAPGTDPLLRELSHSIASLEARLDQQQQEFAERPRVRRLTSLSAKQAEDAAYLHSWRSKVEAIGNRYYPVASRRYGIYGDLRLMVAIRYDGTIENIEVLSSSGHAVLDEAAIRIVRMAAPYDPFPPELRKNVDRLEIIRTWKFKQNQLSSEQG</sequence>
<keyword evidence="5" id="KW-0997">Cell inner membrane</keyword>
<comment type="similarity">
    <text evidence="2">Belongs to the TonB family.</text>
</comment>
<evidence type="ECO:0000256" key="2">
    <source>
        <dbReference type="ARBA" id="ARBA00006555"/>
    </source>
</evidence>
<dbReference type="PANTHER" id="PTHR33446:SF11">
    <property type="entry name" value="TONB3"/>
    <property type="match status" value="1"/>
</dbReference>
<reference evidence="13" key="1">
    <citation type="submission" date="2019-02" db="EMBL/GenBank/DDBJ databases">
        <authorList>
            <person name="Li S.-H."/>
        </authorList>
    </citation>
    <scope>NUCLEOTIDE SEQUENCE</scope>
    <source>
        <strain evidence="13">IMCC14734</strain>
    </source>
</reference>
<comment type="subcellular location">
    <subcellularLocation>
        <location evidence="1">Cell inner membrane</location>
        <topology evidence="1">Single-pass membrane protein</topology>
        <orientation evidence="1">Periplasmic side</orientation>
    </subcellularLocation>
</comment>
<dbReference type="Pfam" id="PF03544">
    <property type="entry name" value="TonB_C"/>
    <property type="match status" value="1"/>
</dbReference>
<dbReference type="InterPro" id="IPR037682">
    <property type="entry name" value="TonB_C"/>
</dbReference>